<dbReference type="Gramene" id="PNW83175">
    <property type="protein sequence ID" value="PNW83175"/>
    <property type="gene ID" value="CHLRE_06g309850v5"/>
</dbReference>
<dbReference type="GeneID" id="5716812"/>
<dbReference type="OrthoDB" id="10389175at2759"/>
<accession>A0A2K3DRJ4</accession>
<gene>
    <name evidence="1" type="ORF">CHLRE_06g309850v5</name>
</gene>
<reference evidence="1 2" key="1">
    <citation type="journal article" date="2007" name="Science">
        <title>The Chlamydomonas genome reveals the evolution of key animal and plant functions.</title>
        <authorList>
            <person name="Merchant S.S."/>
            <person name="Prochnik S.E."/>
            <person name="Vallon O."/>
            <person name="Harris E.H."/>
            <person name="Karpowicz S.J."/>
            <person name="Witman G.B."/>
            <person name="Terry A."/>
            <person name="Salamov A."/>
            <person name="Fritz-Laylin L.K."/>
            <person name="Marechal-Drouard L."/>
            <person name="Marshall W.F."/>
            <person name="Qu L.H."/>
            <person name="Nelson D.R."/>
            <person name="Sanderfoot A.A."/>
            <person name="Spalding M.H."/>
            <person name="Kapitonov V.V."/>
            <person name="Ren Q."/>
            <person name="Ferris P."/>
            <person name="Lindquist E."/>
            <person name="Shapiro H."/>
            <person name="Lucas S.M."/>
            <person name="Grimwood J."/>
            <person name="Schmutz J."/>
            <person name="Cardol P."/>
            <person name="Cerutti H."/>
            <person name="Chanfreau G."/>
            <person name="Chen C.L."/>
            <person name="Cognat V."/>
            <person name="Croft M.T."/>
            <person name="Dent R."/>
            <person name="Dutcher S."/>
            <person name="Fernandez E."/>
            <person name="Fukuzawa H."/>
            <person name="Gonzalez-Ballester D."/>
            <person name="Gonzalez-Halphen D."/>
            <person name="Hallmann A."/>
            <person name="Hanikenne M."/>
            <person name="Hippler M."/>
            <person name="Inwood W."/>
            <person name="Jabbari K."/>
            <person name="Kalanon M."/>
            <person name="Kuras R."/>
            <person name="Lefebvre P.A."/>
            <person name="Lemaire S.D."/>
            <person name="Lobanov A.V."/>
            <person name="Lohr M."/>
            <person name="Manuell A."/>
            <person name="Meier I."/>
            <person name="Mets L."/>
            <person name="Mittag M."/>
            <person name="Mittelmeier T."/>
            <person name="Moroney J.V."/>
            <person name="Moseley J."/>
            <person name="Napoli C."/>
            <person name="Nedelcu A.M."/>
            <person name="Niyogi K."/>
            <person name="Novoselov S.V."/>
            <person name="Paulsen I.T."/>
            <person name="Pazour G."/>
            <person name="Purton S."/>
            <person name="Ral J.P."/>
            <person name="Riano-Pachon D.M."/>
            <person name="Riekhof W."/>
            <person name="Rymarquis L."/>
            <person name="Schroda M."/>
            <person name="Stern D."/>
            <person name="Umen J."/>
            <person name="Willows R."/>
            <person name="Wilson N."/>
            <person name="Zimmer S.L."/>
            <person name="Allmer J."/>
            <person name="Balk J."/>
            <person name="Bisova K."/>
            <person name="Chen C.J."/>
            <person name="Elias M."/>
            <person name="Gendler K."/>
            <person name="Hauser C."/>
            <person name="Lamb M.R."/>
            <person name="Ledford H."/>
            <person name="Long J.C."/>
            <person name="Minagawa J."/>
            <person name="Page M.D."/>
            <person name="Pan J."/>
            <person name="Pootakham W."/>
            <person name="Roje S."/>
            <person name="Rose A."/>
            <person name="Stahlberg E."/>
            <person name="Terauchi A.M."/>
            <person name="Yang P."/>
            <person name="Ball S."/>
            <person name="Bowler C."/>
            <person name="Dieckmann C.L."/>
            <person name="Gladyshev V.N."/>
            <person name="Green P."/>
            <person name="Jorgensen R."/>
            <person name="Mayfield S."/>
            <person name="Mueller-Roeber B."/>
            <person name="Rajamani S."/>
            <person name="Sayre R.T."/>
            <person name="Brokstein P."/>
            <person name="Dubchak I."/>
            <person name="Goodstein D."/>
            <person name="Hornick L."/>
            <person name="Huang Y.W."/>
            <person name="Jhaveri J."/>
            <person name="Luo Y."/>
            <person name="Martinez D."/>
            <person name="Ngau W.C."/>
            <person name="Otillar B."/>
            <person name="Poliakov A."/>
            <person name="Porter A."/>
            <person name="Szajkowski L."/>
            <person name="Werner G."/>
            <person name="Zhou K."/>
            <person name="Grigoriev I.V."/>
            <person name="Rokhsar D.S."/>
            <person name="Grossman A.R."/>
        </authorList>
    </citation>
    <scope>NUCLEOTIDE SEQUENCE [LARGE SCALE GENOMIC DNA]</scope>
    <source>
        <strain evidence="2">CC-503</strain>
    </source>
</reference>
<keyword evidence="2" id="KW-1185">Reference proteome</keyword>
<proteinExistence type="predicted"/>
<dbReference type="PaxDb" id="3055-EDP04934"/>
<protein>
    <submittedName>
        <fullName evidence="1">Uncharacterized protein</fullName>
    </submittedName>
</protein>
<evidence type="ECO:0000313" key="1">
    <source>
        <dbReference type="EMBL" id="PNW83175.1"/>
    </source>
</evidence>
<dbReference type="EMBL" id="CM008967">
    <property type="protein sequence ID" value="PNW83175.1"/>
    <property type="molecule type" value="Genomic_DNA"/>
</dbReference>
<dbReference type="AlphaFoldDB" id="A0A2K3DRJ4"/>
<name>A0A2K3DRJ4_CHLRE</name>
<sequence>MLLLGVARCIARHSWEHPEGMATAFSAGMYVQERLTAAQQATANETAERVKADAQEAAKRAQLEARTERRFVDMLVHSDYEGWRTHLGERLTASGKERLTESEDK</sequence>
<organism evidence="1 2">
    <name type="scientific">Chlamydomonas reinhardtii</name>
    <name type="common">Chlamydomonas smithii</name>
    <dbReference type="NCBI Taxonomy" id="3055"/>
    <lineage>
        <taxon>Eukaryota</taxon>
        <taxon>Viridiplantae</taxon>
        <taxon>Chlorophyta</taxon>
        <taxon>core chlorophytes</taxon>
        <taxon>Chlorophyceae</taxon>
        <taxon>CS clade</taxon>
        <taxon>Chlamydomonadales</taxon>
        <taxon>Chlamydomonadaceae</taxon>
        <taxon>Chlamydomonas</taxon>
    </lineage>
</organism>
<dbReference type="InParanoid" id="A0A2K3DRJ4"/>
<dbReference type="RefSeq" id="XP_042924478.1">
    <property type="nucleotide sequence ID" value="XM_043063772.1"/>
</dbReference>
<dbReference type="Proteomes" id="UP000006906">
    <property type="component" value="Chromosome 6"/>
</dbReference>
<dbReference type="ExpressionAtlas" id="A0A2K3DRJ4">
    <property type="expression patterns" value="baseline"/>
</dbReference>
<evidence type="ECO:0000313" key="2">
    <source>
        <dbReference type="Proteomes" id="UP000006906"/>
    </source>
</evidence>